<evidence type="ECO:0000313" key="1">
    <source>
        <dbReference type="EMBL" id="APL95580.1"/>
    </source>
</evidence>
<name>A0A1L5BRS4_SPHIB</name>
<proteinExistence type="predicted"/>
<evidence type="ECO:0008006" key="3">
    <source>
        <dbReference type="Google" id="ProtNLM"/>
    </source>
</evidence>
<dbReference type="SUPFAM" id="SSF52980">
    <property type="entry name" value="Restriction endonuclease-like"/>
    <property type="match status" value="1"/>
</dbReference>
<dbReference type="KEGG" id="sinb:SIDU_14245"/>
<gene>
    <name evidence="1" type="ORF">SIDU_14245</name>
</gene>
<dbReference type="Proteomes" id="UP000004550">
    <property type="component" value="Chromosome"/>
</dbReference>
<dbReference type="EMBL" id="CP013070">
    <property type="protein sequence ID" value="APL95580.1"/>
    <property type="molecule type" value="Genomic_DNA"/>
</dbReference>
<protein>
    <recommendedName>
        <fullName evidence="3">Restriction endonuclease type IV Mrr domain-containing protein</fullName>
    </recommendedName>
</protein>
<sequence length="189" mass="21066">MDAFEELVAEVLRADGYWVHRGYKIDLAPEDKRALGNPSMPRPEIDLVAYKAGTGELLSLECKSYFDSGGVHARDLLPGGRNAQRYKMFVNAELREMVLQRLAQQLVKSGTVAGNPTPKLGLIYGHATAANSKILESHFEANGWGLYGPEWLRVQLQRMALRSYDNQIASVVAKLLLPRKETIIREEAA</sequence>
<evidence type="ECO:0000313" key="2">
    <source>
        <dbReference type="Proteomes" id="UP000004550"/>
    </source>
</evidence>
<accession>A0A1L5BRS4</accession>
<reference evidence="1 2" key="1">
    <citation type="journal article" date="2012" name="J. Bacteriol.">
        <title>Genome sequence of Sphingobium indicum B90A, a hexachlorocyclohexane-degrading bacterium.</title>
        <authorList>
            <person name="Anand S."/>
            <person name="Sangwan N."/>
            <person name="Lata P."/>
            <person name="Kaur J."/>
            <person name="Dua A."/>
            <person name="Singh A.K."/>
            <person name="Verma M."/>
            <person name="Kaur J."/>
            <person name="Khurana J.P."/>
            <person name="Khurana P."/>
            <person name="Mathur S."/>
            <person name="Lal R."/>
        </authorList>
    </citation>
    <scope>NUCLEOTIDE SEQUENCE [LARGE SCALE GENOMIC DNA]</scope>
    <source>
        <strain evidence="2">DSM 16412 / CCM 7286 / MTCC 6364 / B90A</strain>
    </source>
</reference>
<organism evidence="1 2">
    <name type="scientific">Sphingobium indicum (strain DSM 16412 / CCM 7286 / MTCC 6364 / B90A)</name>
    <dbReference type="NCBI Taxonomy" id="861109"/>
    <lineage>
        <taxon>Bacteria</taxon>
        <taxon>Pseudomonadati</taxon>
        <taxon>Pseudomonadota</taxon>
        <taxon>Alphaproteobacteria</taxon>
        <taxon>Sphingomonadales</taxon>
        <taxon>Sphingomonadaceae</taxon>
        <taxon>Sphingobium</taxon>
    </lineage>
</organism>
<dbReference type="RefSeq" id="WP_007686770.1">
    <property type="nucleotide sequence ID" value="NZ_CP013070.1"/>
</dbReference>
<dbReference type="AlphaFoldDB" id="A0A1L5BRS4"/>
<dbReference type="InterPro" id="IPR011335">
    <property type="entry name" value="Restrct_endonuc-II-like"/>
</dbReference>